<accession>A0A2P2BQS2</accession>
<organism evidence="3 4">
    <name type="scientific">Romboutsia hominis</name>
    <dbReference type="NCBI Taxonomy" id="1507512"/>
    <lineage>
        <taxon>Bacteria</taxon>
        <taxon>Bacillati</taxon>
        <taxon>Bacillota</taxon>
        <taxon>Clostridia</taxon>
        <taxon>Peptostreptococcales</taxon>
        <taxon>Peptostreptococcaceae</taxon>
        <taxon>Romboutsia</taxon>
    </lineage>
</organism>
<dbReference type="Gene3D" id="1.10.1760.20">
    <property type="match status" value="1"/>
</dbReference>
<protein>
    <submittedName>
        <fullName evidence="3">Nucleoside-diphosphate-sugar epimerase</fullName>
    </submittedName>
</protein>
<feature type="coiled-coil region" evidence="1">
    <location>
        <begin position="381"/>
        <end position="415"/>
    </location>
</feature>
<dbReference type="KEGG" id="rhom:FRIFI_1148"/>
<dbReference type="EMBL" id="LN650648">
    <property type="protein sequence ID" value="CEI72687.1"/>
    <property type="molecule type" value="Genomic_DNA"/>
</dbReference>
<keyword evidence="2" id="KW-0472">Membrane</keyword>
<dbReference type="Proteomes" id="UP000245695">
    <property type="component" value="Chromosome 1"/>
</dbReference>
<sequence>MKILIVGRVDSLIKSIAHRFYKEGSKVFILSDDELREPYYKNYKLDSLNYKYDYIFKNTHFDKVIYINHNIESSILLNILELSKTYETSQIIMVNLKNKSKEHILCENIFREFKRLYDINMSILYIDRVYGEVNLKEKEDIVLNIIKDVVDNKNKNYDNRLKNGYIHYLDVAEAVYLLSKYNKNKEYYICGYELASDKDIYNLVLSTIKNKDSYTLEKINTKGFKEFKEDTNFYIKFSLGKEIITIYNKYINESNSTEKIKAIKKDKKQNEFIKVTKPYVENIGMFLIVCFISSFLSKNNSIFTIIDLKIIYIIVIGMMHGMKQSVIASILSCLLLILNQLSQGISIISIFVLSQSLVQMLMYVLLGIYIGYASDFKNNQIKELKRINEEKDSKYEFLEDIYNSTYEEKRELEEKVISSKDSFGKIYSYVKELDSLKPQYILRSSIDIMEEFLENNNISIYTLNNDYLRLNVKSNNKGFNPLKSIKINDLYEAKDKLLNKEIYINKNLNPKLPSMVAPIVKDNKIISIIMVDKIKFSKMNLYYQNLFKVIVSLIETSIIKAYNYEEATIKQRYIDETIFLRKEYLKSALKVCEISKKEKKSDYTLLKVNMLNDINYLSKEISKCIRSTDLAGVCNNHVYIILNNTNKEESSVVVSRLIGKNLTVKIVDGVDEDD</sequence>
<keyword evidence="2" id="KW-0812">Transmembrane</keyword>
<dbReference type="RefSeq" id="WP_166505280.1">
    <property type="nucleotide sequence ID" value="NZ_LN650648.1"/>
</dbReference>
<dbReference type="SUPFAM" id="SSF51735">
    <property type="entry name" value="NAD(P)-binding Rossmann-fold domains"/>
    <property type="match status" value="1"/>
</dbReference>
<name>A0A2P2BQS2_9FIRM</name>
<dbReference type="AlphaFoldDB" id="A0A2P2BQS2"/>
<feature type="transmembrane region" description="Helical" evidence="2">
    <location>
        <begin position="279"/>
        <end position="296"/>
    </location>
</feature>
<evidence type="ECO:0000256" key="1">
    <source>
        <dbReference type="SAM" id="Coils"/>
    </source>
</evidence>
<reference evidence="3 4" key="1">
    <citation type="submission" date="2014-09" db="EMBL/GenBank/DDBJ databases">
        <authorList>
            <person name="Hornung B.V."/>
        </authorList>
    </citation>
    <scope>NUCLEOTIDE SEQUENCE [LARGE SCALE GENOMIC DNA]</scope>
    <source>
        <strain evidence="3 4">FRIFI</strain>
    </source>
</reference>
<feature type="transmembrane region" description="Helical" evidence="2">
    <location>
        <begin position="357"/>
        <end position="376"/>
    </location>
</feature>
<keyword evidence="4" id="KW-1185">Reference proteome</keyword>
<evidence type="ECO:0000313" key="4">
    <source>
        <dbReference type="Proteomes" id="UP000245695"/>
    </source>
</evidence>
<proteinExistence type="predicted"/>
<gene>
    <name evidence="3" type="ORF">FRIFI_1148</name>
</gene>
<keyword evidence="2" id="KW-1133">Transmembrane helix</keyword>
<evidence type="ECO:0000256" key="2">
    <source>
        <dbReference type="SAM" id="Phobius"/>
    </source>
</evidence>
<evidence type="ECO:0000313" key="3">
    <source>
        <dbReference type="EMBL" id="CEI72687.1"/>
    </source>
</evidence>
<keyword evidence="1" id="KW-0175">Coiled coil</keyword>
<dbReference type="Gene3D" id="3.40.50.720">
    <property type="entry name" value="NAD(P)-binding Rossmann-like Domain"/>
    <property type="match status" value="1"/>
</dbReference>
<dbReference type="InterPro" id="IPR036291">
    <property type="entry name" value="NAD(P)-bd_dom_sf"/>
</dbReference>